<reference evidence="8" key="1">
    <citation type="submission" date="2021-01" db="EMBL/GenBank/DDBJ databases">
        <authorList>
            <person name="Corre E."/>
            <person name="Pelletier E."/>
            <person name="Niang G."/>
            <person name="Scheremetjew M."/>
            <person name="Finn R."/>
            <person name="Kale V."/>
            <person name="Holt S."/>
            <person name="Cochrane G."/>
            <person name="Meng A."/>
            <person name="Brown T."/>
            <person name="Cohen L."/>
        </authorList>
    </citation>
    <scope>NUCLEOTIDE SEQUENCE</scope>
    <source>
        <strain evidence="8">GSO104</strain>
    </source>
</reference>
<dbReference type="PROSITE" id="PS01125">
    <property type="entry name" value="ROK"/>
    <property type="match status" value="1"/>
</dbReference>
<dbReference type="InterPro" id="IPR043129">
    <property type="entry name" value="ATPase_NBD"/>
</dbReference>
<dbReference type="InterPro" id="IPR049874">
    <property type="entry name" value="ROK_cs"/>
</dbReference>
<evidence type="ECO:0000256" key="1">
    <source>
        <dbReference type="ARBA" id="ARBA00001946"/>
    </source>
</evidence>
<dbReference type="GO" id="GO:0046872">
    <property type="term" value="F:metal ion binding"/>
    <property type="evidence" value="ECO:0007669"/>
    <property type="project" value="UniProtKB-KW"/>
</dbReference>
<accession>A0A7S4V6K5</accession>
<dbReference type="InterPro" id="IPR000600">
    <property type="entry name" value="ROK"/>
</dbReference>
<evidence type="ECO:0000256" key="6">
    <source>
        <dbReference type="ARBA" id="ARBA00048451"/>
    </source>
</evidence>
<keyword evidence="2" id="KW-0479">Metal-binding</keyword>
<protein>
    <recommendedName>
        <fullName evidence="5">fructokinase</fullName>
        <ecNumber evidence="5">2.7.1.4</ecNumber>
    </recommendedName>
</protein>
<dbReference type="SUPFAM" id="SSF53067">
    <property type="entry name" value="Actin-like ATPase domain"/>
    <property type="match status" value="1"/>
</dbReference>
<gene>
    <name evidence="8" type="ORF">DBRI00130_LOCUS16766</name>
</gene>
<evidence type="ECO:0000256" key="5">
    <source>
        <dbReference type="ARBA" id="ARBA00038887"/>
    </source>
</evidence>
<sequence length="412" mass="44966">MSNDDEILLAAVEGGGTSFVVTIARLLSSSSDIKDSSSIIQIGKSNFQLQQSQTISSESPDDTLSQCATFFQTHLPKKGYYDGVGIATFGPVGLDPTKKETYGRILPSSPKKEWRNVDVVSPILKACGTSTHKLETDVNAPAWAEYVHRNKNSTPISSVAYVTVGTGVGVGLVVNHKPVHGLMHPEGGHIAISPLEDDGFAGYSWGTERSPYGGINTVEGVTSSVALTERLAHMRQQQDKDKTTTTVIANAQERDMLKDLPDTHPIWDHASNALANLCVTLILLLSVEQIVLGGGIMNRTILYDRIRSQTQNILNGYLDVSQVTTENGLKDYISCSCWGEKGGLVGALSLALDAYEEKEEKKKKEKHVAFSKDCDMEKEESYKRDIEMKMTIAKSIIAFSAIGLIYVLRRSH</sequence>
<dbReference type="AlphaFoldDB" id="A0A7S4V6K5"/>
<organism evidence="8">
    <name type="scientific">Ditylum brightwellii</name>
    <dbReference type="NCBI Taxonomy" id="49249"/>
    <lineage>
        <taxon>Eukaryota</taxon>
        <taxon>Sar</taxon>
        <taxon>Stramenopiles</taxon>
        <taxon>Ochrophyta</taxon>
        <taxon>Bacillariophyta</taxon>
        <taxon>Mediophyceae</taxon>
        <taxon>Lithodesmiophycidae</taxon>
        <taxon>Lithodesmiales</taxon>
        <taxon>Lithodesmiaceae</taxon>
        <taxon>Ditylum</taxon>
    </lineage>
</organism>
<evidence type="ECO:0000313" key="8">
    <source>
        <dbReference type="EMBL" id="CAE4610790.1"/>
    </source>
</evidence>
<comment type="catalytic activity">
    <reaction evidence="6">
        <text>D-fructose + ATP = D-fructose 6-phosphate + ADP + H(+)</text>
        <dbReference type="Rhea" id="RHEA:16125"/>
        <dbReference type="ChEBI" id="CHEBI:15378"/>
        <dbReference type="ChEBI" id="CHEBI:30616"/>
        <dbReference type="ChEBI" id="CHEBI:37721"/>
        <dbReference type="ChEBI" id="CHEBI:61527"/>
        <dbReference type="ChEBI" id="CHEBI:456216"/>
        <dbReference type="EC" id="2.7.1.4"/>
    </reaction>
</comment>
<keyword evidence="7" id="KW-1133">Transmembrane helix</keyword>
<evidence type="ECO:0000256" key="3">
    <source>
        <dbReference type="ARBA" id="ARBA00022833"/>
    </source>
</evidence>
<evidence type="ECO:0000256" key="4">
    <source>
        <dbReference type="ARBA" id="ARBA00022842"/>
    </source>
</evidence>
<comment type="cofactor">
    <cofactor evidence="1">
        <name>Mg(2+)</name>
        <dbReference type="ChEBI" id="CHEBI:18420"/>
    </cofactor>
</comment>
<dbReference type="PANTHER" id="PTHR42742:SF3">
    <property type="entry name" value="FRUCTOKINASE"/>
    <property type="match status" value="1"/>
</dbReference>
<dbReference type="InterPro" id="IPR051804">
    <property type="entry name" value="Carb_Metab_Reg_Kinase/Isom"/>
</dbReference>
<keyword evidence="3" id="KW-0862">Zinc</keyword>
<dbReference type="EC" id="2.7.1.4" evidence="5"/>
<evidence type="ECO:0000256" key="7">
    <source>
        <dbReference type="SAM" id="Phobius"/>
    </source>
</evidence>
<dbReference type="Gene3D" id="3.30.420.40">
    <property type="match status" value="2"/>
</dbReference>
<evidence type="ECO:0000256" key="2">
    <source>
        <dbReference type="ARBA" id="ARBA00022723"/>
    </source>
</evidence>
<dbReference type="Pfam" id="PF00480">
    <property type="entry name" value="ROK"/>
    <property type="match status" value="1"/>
</dbReference>
<feature type="transmembrane region" description="Helical" evidence="7">
    <location>
        <begin position="391"/>
        <end position="408"/>
    </location>
</feature>
<dbReference type="CDD" id="cd24067">
    <property type="entry name" value="ASKHA_NBD_ROK_BsFRK-like"/>
    <property type="match status" value="1"/>
</dbReference>
<keyword evidence="7" id="KW-0472">Membrane</keyword>
<dbReference type="EMBL" id="HBNS01021134">
    <property type="protein sequence ID" value="CAE4610790.1"/>
    <property type="molecule type" value="Transcribed_RNA"/>
</dbReference>
<keyword evidence="7" id="KW-0812">Transmembrane</keyword>
<name>A0A7S4V6K5_9STRA</name>
<dbReference type="PANTHER" id="PTHR42742">
    <property type="entry name" value="TRANSCRIPTIONAL REPRESSOR MPRA"/>
    <property type="match status" value="1"/>
</dbReference>
<dbReference type="GO" id="GO:0008865">
    <property type="term" value="F:fructokinase activity"/>
    <property type="evidence" value="ECO:0007669"/>
    <property type="project" value="UniProtKB-EC"/>
</dbReference>
<proteinExistence type="predicted"/>
<keyword evidence="4" id="KW-0460">Magnesium</keyword>